<dbReference type="InterPro" id="IPR022036">
    <property type="entry name" value="DUF3605"/>
</dbReference>
<dbReference type="GO" id="GO:0006044">
    <property type="term" value="P:N-acetylglucosamine metabolic process"/>
    <property type="evidence" value="ECO:0007669"/>
    <property type="project" value="TreeGrafter"/>
</dbReference>
<evidence type="ECO:0000313" key="2">
    <source>
        <dbReference type="Proteomes" id="UP000235786"/>
    </source>
</evidence>
<dbReference type="PANTHER" id="PTHR35020:SF4">
    <property type="entry name" value="N-ACETYLGLUCOSAMINE-INDUCED PROTEIN 1"/>
    <property type="match status" value="1"/>
</dbReference>
<dbReference type="Pfam" id="PF12239">
    <property type="entry name" value="DUF3605"/>
    <property type="match status" value="1"/>
</dbReference>
<dbReference type="AlphaFoldDB" id="A0A2J6RMJ5"/>
<evidence type="ECO:0008006" key="3">
    <source>
        <dbReference type="Google" id="ProtNLM"/>
    </source>
</evidence>
<dbReference type="OrthoDB" id="10053431at2759"/>
<proteinExistence type="predicted"/>
<protein>
    <recommendedName>
        <fullName evidence="3">N-acetylglucosamine-induced protein 1</fullName>
    </recommendedName>
</protein>
<dbReference type="EMBL" id="KZ613946">
    <property type="protein sequence ID" value="PMD39730.1"/>
    <property type="molecule type" value="Genomic_DNA"/>
</dbReference>
<sequence length="221" mass="25921">MGSTTPLPYWQINVPPSQREAACPPFLANLKEKDLSIVSMPDALYRRVSWPEVRKIIAANRIDAFQRVPSDLRRYLAYNWKLKKEYGSVMEFVLSKRLGWKEPIQAEGRPFEKESDIKILYNDWPYGIDEKIVHLVIWTKFVLEDDPLTDDLTEKARREIDEFVDETFSRKVGKENVIWFKNWKSLKSVHAVEHFHVMLYDADPAFIHQITNGDVPLSQKV</sequence>
<dbReference type="Proteomes" id="UP000235786">
    <property type="component" value="Unassembled WGS sequence"/>
</dbReference>
<keyword evidence="2" id="KW-1185">Reference proteome</keyword>
<name>A0A2J6RMJ5_HYAVF</name>
<evidence type="ECO:0000313" key="1">
    <source>
        <dbReference type="EMBL" id="PMD39730.1"/>
    </source>
</evidence>
<organism evidence="1 2">
    <name type="scientific">Hyaloscypha variabilis (strain UAMH 11265 / GT02V1 / F)</name>
    <name type="common">Meliniomyces variabilis</name>
    <dbReference type="NCBI Taxonomy" id="1149755"/>
    <lineage>
        <taxon>Eukaryota</taxon>
        <taxon>Fungi</taxon>
        <taxon>Dikarya</taxon>
        <taxon>Ascomycota</taxon>
        <taxon>Pezizomycotina</taxon>
        <taxon>Leotiomycetes</taxon>
        <taxon>Helotiales</taxon>
        <taxon>Hyaloscyphaceae</taxon>
        <taxon>Hyaloscypha</taxon>
        <taxon>Hyaloscypha variabilis</taxon>
    </lineage>
</organism>
<accession>A0A2J6RMJ5</accession>
<dbReference type="GO" id="GO:0005737">
    <property type="term" value="C:cytoplasm"/>
    <property type="evidence" value="ECO:0007669"/>
    <property type="project" value="TreeGrafter"/>
</dbReference>
<dbReference type="STRING" id="1149755.A0A2J6RMJ5"/>
<reference evidence="1 2" key="1">
    <citation type="submission" date="2016-04" db="EMBL/GenBank/DDBJ databases">
        <title>A degradative enzymes factory behind the ericoid mycorrhizal symbiosis.</title>
        <authorList>
            <consortium name="DOE Joint Genome Institute"/>
            <person name="Martino E."/>
            <person name="Morin E."/>
            <person name="Grelet G."/>
            <person name="Kuo A."/>
            <person name="Kohler A."/>
            <person name="Daghino S."/>
            <person name="Barry K."/>
            <person name="Choi C."/>
            <person name="Cichocki N."/>
            <person name="Clum A."/>
            <person name="Copeland A."/>
            <person name="Hainaut M."/>
            <person name="Haridas S."/>
            <person name="Labutti K."/>
            <person name="Lindquist E."/>
            <person name="Lipzen A."/>
            <person name="Khouja H.-R."/>
            <person name="Murat C."/>
            <person name="Ohm R."/>
            <person name="Olson A."/>
            <person name="Spatafora J."/>
            <person name="Veneault-Fourrey C."/>
            <person name="Henrissat B."/>
            <person name="Grigoriev I."/>
            <person name="Martin F."/>
            <person name="Perotto S."/>
        </authorList>
    </citation>
    <scope>NUCLEOTIDE SEQUENCE [LARGE SCALE GENOMIC DNA]</scope>
    <source>
        <strain evidence="1 2">F</strain>
    </source>
</reference>
<gene>
    <name evidence="1" type="ORF">L207DRAFT_460417</name>
</gene>
<dbReference type="PANTHER" id="PTHR35020">
    <property type="entry name" value="N-ACETYLGLUCOSAMINE-INDUCED PROTEIN 1"/>
    <property type="match status" value="1"/>
</dbReference>